<accession>A0ABU1PQM3</accession>
<feature type="region of interest" description="Disordered" evidence="1">
    <location>
        <begin position="88"/>
        <end position="141"/>
    </location>
</feature>
<feature type="compositionally biased region" description="Polar residues" evidence="1">
    <location>
        <begin position="103"/>
        <end position="117"/>
    </location>
</feature>
<protein>
    <submittedName>
        <fullName evidence="2">Uncharacterized protein</fullName>
    </submittedName>
</protein>
<keyword evidence="3" id="KW-1185">Reference proteome</keyword>
<gene>
    <name evidence="2" type="ORF">J2S66_000927</name>
</gene>
<feature type="compositionally biased region" description="Basic residues" evidence="1">
    <location>
        <begin position="125"/>
        <end position="141"/>
    </location>
</feature>
<sequence length="141" mass="15400">MIVSLIYGVTRKSLSVPSVMLRREAATDTELLVLRRENAVSRRQLTVGSGTPMHEALAAVPAARSHAAVRRARHRVVTAMRTRCPRRSADYERPALTALGRGTNETPTARRASTSKGSGPVVRTTGHRHGPAPRARSSWRT</sequence>
<organism evidence="2 3">
    <name type="scientific">Saccharothrix longispora</name>
    <dbReference type="NCBI Taxonomy" id="33920"/>
    <lineage>
        <taxon>Bacteria</taxon>
        <taxon>Bacillati</taxon>
        <taxon>Actinomycetota</taxon>
        <taxon>Actinomycetes</taxon>
        <taxon>Pseudonocardiales</taxon>
        <taxon>Pseudonocardiaceae</taxon>
        <taxon>Saccharothrix</taxon>
    </lineage>
</organism>
<dbReference type="RefSeq" id="WP_310304166.1">
    <property type="nucleotide sequence ID" value="NZ_BAAAXB010000001.1"/>
</dbReference>
<reference evidence="2 3" key="1">
    <citation type="submission" date="2023-07" db="EMBL/GenBank/DDBJ databases">
        <title>Sequencing the genomes of 1000 actinobacteria strains.</title>
        <authorList>
            <person name="Klenk H.-P."/>
        </authorList>
    </citation>
    <scope>NUCLEOTIDE SEQUENCE [LARGE SCALE GENOMIC DNA]</scope>
    <source>
        <strain evidence="2 3">DSM 43749</strain>
    </source>
</reference>
<dbReference type="Proteomes" id="UP001268819">
    <property type="component" value="Unassembled WGS sequence"/>
</dbReference>
<comment type="caution">
    <text evidence="2">The sequence shown here is derived from an EMBL/GenBank/DDBJ whole genome shotgun (WGS) entry which is preliminary data.</text>
</comment>
<evidence type="ECO:0000313" key="2">
    <source>
        <dbReference type="EMBL" id="MDR6592543.1"/>
    </source>
</evidence>
<name>A0ABU1PQM3_9PSEU</name>
<evidence type="ECO:0000313" key="3">
    <source>
        <dbReference type="Proteomes" id="UP001268819"/>
    </source>
</evidence>
<dbReference type="EMBL" id="JAVDSG010000001">
    <property type="protein sequence ID" value="MDR6592543.1"/>
    <property type="molecule type" value="Genomic_DNA"/>
</dbReference>
<proteinExistence type="predicted"/>
<evidence type="ECO:0000256" key="1">
    <source>
        <dbReference type="SAM" id="MobiDB-lite"/>
    </source>
</evidence>